<accession>A0A645AEI5</accession>
<dbReference type="SUPFAM" id="SSF48008">
    <property type="entry name" value="GntR ligand-binding domain-like"/>
    <property type="match status" value="1"/>
</dbReference>
<dbReference type="Gene3D" id="1.10.10.10">
    <property type="entry name" value="Winged helix-like DNA-binding domain superfamily/Winged helix DNA-binding domain"/>
    <property type="match status" value="1"/>
</dbReference>
<reference evidence="5" key="1">
    <citation type="submission" date="2019-08" db="EMBL/GenBank/DDBJ databases">
        <authorList>
            <person name="Kucharzyk K."/>
            <person name="Murdoch R.W."/>
            <person name="Higgins S."/>
            <person name="Loffler F."/>
        </authorList>
    </citation>
    <scope>NUCLEOTIDE SEQUENCE</scope>
</reference>
<evidence type="ECO:0000256" key="2">
    <source>
        <dbReference type="ARBA" id="ARBA00023125"/>
    </source>
</evidence>
<dbReference type="EMBL" id="VSSQ01013493">
    <property type="protein sequence ID" value="MPM51612.1"/>
    <property type="molecule type" value="Genomic_DNA"/>
</dbReference>
<dbReference type="Pfam" id="PF00392">
    <property type="entry name" value="GntR"/>
    <property type="match status" value="1"/>
</dbReference>
<keyword evidence="1" id="KW-0805">Transcription regulation</keyword>
<keyword evidence="2" id="KW-0238">DNA-binding</keyword>
<keyword evidence="3" id="KW-0804">Transcription</keyword>
<dbReference type="Pfam" id="PF07729">
    <property type="entry name" value="FCD"/>
    <property type="match status" value="1"/>
</dbReference>
<dbReference type="InterPro" id="IPR011711">
    <property type="entry name" value="GntR_C"/>
</dbReference>
<protein>
    <submittedName>
        <fullName evidence="5">HTH-type transcriptional repressor RspR</fullName>
    </submittedName>
</protein>
<dbReference type="SUPFAM" id="SSF46785">
    <property type="entry name" value="Winged helix' DNA-binding domain"/>
    <property type="match status" value="1"/>
</dbReference>
<dbReference type="PROSITE" id="PS50949">
    <property type="entry name" value="HTH_GNTR"/>
    <property type="match status" value="1"/>
</dbReference>
<evidence type="ECO:0000256" key="3">
    <source>
        <dbReference type="ARBA" id="ARBA00023163"/>
    </source>
</evidence>
<dbReference type="Gene3D" id="1.20.120.530">
    <property type="entry name" value="GntR ligand-binding domain-like"/>
    <property type="match status" value="1"/>
</dbReference>
<name>A0A645AEI5_9ZZZZ</name>
<gene>
    <name evidence="5" type="primary">rspR_33</name>
    <name evidence="5" type="ORF">SDC9_98362</name>
</gene>
<dbReference type="GO" id="GO:0003677">
    <property type="term" value="F:DNA binding"/>
    <property type="evidence" value="ECO:0007669"/>
    <property type="project" value="UniProtKB-KW"/>
</dbReference>
<feature type="domain" description="HTH gntR-type" evidence="4">
    <location>
        <begin position="1"/>
        <end position="49"/>
    </location>
</feature>
<evidence type="ECO:0000256" key="1">
    <source>
        <dbReference type="ARBA" id="ARBA00023015"/>
    </source>
</evidence>
<dbReference type="InterPro" id="IPR008920">
    <property type="entry name" value="TF_FadR/GntR_C"/>
</dbReference>
<dbReference type="SMART" id="SM00895">
    <property type="entry name" value="FCD"/>
    <property type="match status" value="1"/>
</dbReference>
<dbReference type="AlphaFoldDB" id="A0A645AEI5"/>
<evidence type="ECO:0000313" key="5">
    <source>
        <dbReference type="EMBL" id="MPM51612.1"/>
    </source>
</evidence>
<dbReference type="PANTHER" id="PTHR43537">
    <property type="entry name" value="TRANSCRIPTIONAL REGULATOR, GNTR FAMILY"/>
    <property type="match status" value="1"/>
</dbReference>
<dbReference type="PANTHER" id="PTHR43537:SF5">
    <property type="entry name" value="UXU OPERON TRANSCRIPTIONAL REGULATOR"/>
    <property type="match status" value="1"/>
</dbReference>
<dbReference type="GO" id="GO:0003700">
    <property type="term" value="F:DNA-binding transcription factor activity"/>
    <property type="evidence" value="ECO:0007669"/>
    <property type="project" value="InterPro"/>
</dbReference>
<proteinExistence type="predicted"/>
<dbReference type="InterPro" id="IPR036388">
    <property type="entry name" value="WH-like_DNA-bd_sf"/>
</dbReference>
<dbReference type="InterPro" id="IPR000524">
    <property type="entry name" value="Tscrpt_reg_HTH_GntR"/>
</dbReference>
<sequence length="197" mass="23238">MKPGQFLSEQSVCEQLGLSRTPIREAFSKLANEMLVIIYPQVGTCVAPIRQELVQEARYTRWLLECGIIKKVVEQRTEEDVRWLQWSLDCQKDIVASGDSERFLEFDNEFHKKFFEISRMTLTRSLVQGLLVHFDRVRLLYLQDMDWNRTIREHTILLDAIKTYDAETAYKALDVHLGRVLTDMDILSKRYPQYFKA</sequence>
<evidence type="ECO:0000259" key="4">
    <source>
        <dbReference type="PROSITE" id="PS50949"/>
    </source>
</evidence>
<comment type="caution">
    <text evidence="5">The sequence shown here is derived from an EMBL/GenBank/DDBJ whole genome shotgun (WGS) entry which is preliminary data.</text>
</comment>
<organism evidence="5">
    <name type="scientific">bioreactor metagenome</name>
    <dbReference type="NCBI Taxonomy" id="1076179"/>
    <lineage>
        <taxon>unclassified sequences</taxon>
        <taxon>metagenomes</taxon>
        <taxon>ecological metagenomes</taxon>
    </lineage>
</organism>
<dbReference type="InterPro" id="IPR036390">
    <property type="entry name" value="WH_DNA-bd_sf"/>
</dbReference>